<feature type="compositionally biased region" description="Polar residues" evidence="1">
    <location>
        <begin position="121"/>
        <end position="131"/>
    </location>
</feature>
<gene>
    <name evidence="2" type="ORF">M9458_005317</name>
</gene>
<dbReference type="AlphaFoldDB" id="A0ABD0RE09"/>
<dbReference type="Proteomes" id="UP001529510">
    <property type="component" value="Unassembled WGS sequence"/>
</dbReference>
<protein>
    <submittedName>
        <fullName evidence="2">Uncharacterized protein</fullName>
    </submittedName>
</protein>
<feature type="region of interest" description="Disordered" evidence="1">
    <location>
        <begin position="105"/>
        <end position="131"/>
    </location>
</feature>
<dbReference type="EMBL" id="JAMKFB020000003">
    <property type="protein sequence ID" value="KAL0196777.1"/>
    <property type="molecule type" value="Genomic_DNA"/>
</dbReference>
<evidence type="ECO:0000256" key="1">
    <source>
        <dbReference type="SAM" id="MobiDB-lite"/>
    </source>
</evidence>
<comment type="caution">
    <text evidence="2">The sequence shown here is derived from an EMBL/GenBank/DDBJ whole genome shotgun (WGS) entry which is preliminary data.</text>
</comment>
<name>A0ABD0RE09_CIRMR</name>
<evidence type="ECO:0000313" key="3">
    <source>
        <dbReference type="Proteomes" id="UP001529510"/>
    </source>
</evidence>
<keyword evidence="3" id="KW-1185">Reference proteome</keyword>
<reference evidence="2 3" key="1">
    <citation type="submission" date="2024-05" db="EMBL/GenBank/DDBJ databases">
        <title>Genome sequencing and assembly of Indian major carp, Cirrhinus mrigala (Hamilton, 1822).</title>
        <authorList>
            <person name="Mohindra V."/>
            <person name="Chowdhury L.M."/>
            <person name="Lal K."/>
            <person name="Jena J.K."/>
        </authorList>
    </citation>
    <scope>NUCLEOTIDE SEQUENCE [LARGE SCALE GENOMIC DNA]</scope>
    <source>
        <strain evidence="2">CM1030</strain>
        <tissue evidence="2">Blood</tissue>
    </source>
</reference>
<organism evidence="2 3">
    <name type="scientific">Cirrhinus mrigala</name>
    <name type="common">Mrigala</name>
    <dbReference type="NCBI Taxonomy" id="683832"/>
    <lineage>
        <taxon>Eukaryota</taxon>
        <taxon>Metazoa</taxon>
        <taxon>Chordata</taxon>
        <taxon>Craniata</taxon>
        <taxon>Vertebrata</taxon>
        <taxon>Euteleostomi</taxon>
        <taxon>Actinopterygii</taxon>
        <taxon>Neopterygii</taxon>
        <taxon>Teleostei</taxon>
        <taxon>Ostariophysi</taxon>
        <taxon>Cypriniformes</taxon>
        <taxon>Cyprinidae</taxon>
        <taxon>Labeoninae</taxon>
        <taxon>Labeonini</taxon>
        <taxon>Cirrhinus</taxon>
    </lineage>
</organism>
<proteinExistence type="predicted"/>
<accession>A0ABD0RE09</accession>
<sequence length="131" mass="13449">AAEPPVMAVPAPDPPEVAAEAAEPPEEAVPFPDPTELAAYAAEPPEATSFTTALVMIVVPIHECSSCPVPASCERPVPHVTVMEAVYEPSAHPVTAKEAACELLPGPEPAEEAISEPSSCPGPTSESNCEL</sequence>
<evidence type="ECO:0000313" key="2">
    <source>
        <dbReference type="EMBL" id="KAL0196777.1"/>
    </source>
</evidence>
<feature type="region of interest" description="Disordered" evidence="1">
    <location>
        <begin position="1"/>
        <end position="32"/>
    </location>
</feature>
<feature type="non-terminal residue" evidence="2">
    <location>
        <position position="1"/>
    </location>
</feature>